<feature type="domain" description="Methyltransferase FkbM" evidence="1">
    <location>
        <begin position="26"/>
        <end position="93"/>
    </location>
</feature>
<dbReference type="PANTHER" id="PTHR32026:SF27">
    <property type="entry name" value="METHYLTRANSFERASE FKBM DOMAIN-CONTAINING PROTEIN-RELATED"/>
    <property type="match status" value="1"/>
</dbReference>
<keyword evidence="2" id="KW-1185">Reference proteome</keyword>
<evidence type="ECO:0000259" key="1">
    <source>
        <dbReference type="Pfam" id="PF05050"/>
    </source>
</evidence>
<proteinExistence type="predicted"/>
<dbReference type="InterPro" id="IPR029063">
    <property type="entry name" value="SAM-dependent_MTases_sf"/>
</dbReference>
<dbReference type="Gene3D" id="3.40.50.150">
    <property type="entry name" value="Vaccinia Virus protein VP39"/>
    <property type="match status" value="1"/>
</dbReference>
<dbReference type="WBParaSite" id="MBELARI_LOCUS16393">
    <property type="protein sequence ID" value="MBELARI_LOCUS16393"/>
    <property type="gene ID" value="MBELARI_LOCUS16393"/>
</dbReference>
<protein>
    <recommendedName>
        <fullName evidence="1">Methyltransferase FkbM domain-containing protein</fullName>
    </recommendedName>
</protein>
<dbReference type="Pfam" id="PF05050">
    <property type="entry name" value="Methyltransf_21"/>
    <property type="match status" value="1"/>
</dbReference>
<dbReference type="AlphaFoldDB" id="A0AAF3EQN2"/>
<sequence length="140" mass="16194">MDDKTKKGYYYILMAPEVHCANKAGTRSIKSELKRFKLDRVEILKIDIEGAELEALPPLLEEVVICQILIEIHANPKEFVDFIVFMAKKGYRMFHFEINGLSMDLCEFSFIHDSCMDQFNAIPLAYFWELIPALKNGNLT</sequence>
<name>A0AAF3EQN2_9BILA</name>
<dbReference type="SUPFAM" id="SSF53335">
    <property type="entry name" value="S-adenosyl-L-methionine-dependent methyltransferases"/>
    <property type="match status" value="1"/>
</dbReference>
<dbReference type="PANTHER" id="PTHR32026">
    <property type="entry name" value="METHYLTRANSFERASE-LIKE PROTEIN 24"/>
    <property type="match status" value="1"/>
</dbReference>
<reference evidence="3" key="1">
    <citation type="submission" date="2024-02" db="UniProtKB">
        <authorList>
            <consortium name="WormBaseParasite"/>
        </authorList>
    </citation>
    <scope>IDENTIFICATION</scope>
</reference>
<evidence type="ECO:0000313" key="3">
    <source>
        <dbReference type="WBParaSite" id="MBELARI_LOCUS16393"/>
    </source>
</evidence>
<accession>A0AAF3EQN2</accession>
<dbReference type="InterPro" id="IPR006342">
    <property type="entry name" value="FkbM_mtfrase"/>
</dbReference>
<dbReference type="InterPro" id="IPR026913">
    <property type="entry name" value="METTL24"/>
</dbReference>
<organism evidence="2 3">
    <name type="scientific">Mesorhabditis belari</name>
    <dbReference type="NCBI Taxonomy" id="2138241"/>
    <lineage>
        <taxon>Eukaryota</taxon>
        <taxon>Metazoa</taxon>
        <taxon>Ecdysozoa</taxon>
        <taxon>Nematoda</taxon>
        <taxon>Chromadorea</taxon>
        <taxon>Rhabditida</taxon>
        <taxon>Rhabditina</taxon>
        <taxon>Rhabditomorpha</taxon>
        <taxon>Rhabditoidea</taxon>
        <taxon>Rhabditidae</taxon>
        <taxon>Mesorhabditinae</taxon>
        <taxon>Mesorhabditis</taxon>
    </lineage>
</organism>
<dbReference type="Proteomes" id="UP000887575">
    <property type="component" value="Unassembled WGS sequence"/>
</dbReference>
<evidence type="ECO:0000313" key="2">
    <source>
        <dbReference type="Proteomes" id="UP000887575"/>
    </source>
</evidence>